<dbReference type="InterPro" id="IPR002919">
    <property type="entry name" value="TIL_dom"/>
</dbReference>
<keyword evidence="3" id="KW-1015">Disulfide bond</keyword>
<keyword evidence="7" id="KW-1185">Reference proteome</keyword>
<evidence type="ECO:0000256" key="1">
    <source>
        <dbReference type="ARBA" id="ARBA00022690"/>
    </source>
</evidence>
<feature type="signal peptide" evidence="4">
    <location>
        <begin position="1"/>
        <end position="19"/>
    </location>
</feature>
<dbReference type="OrthoDB" id="5912264at2759"/>
<reference evidence="6" key="1">
    <citation type="submission" date="2020-10" db="EMBL/GenBank/DDBJ databases">
        <authorList>
            <person name="Kikuchi T."/>
        </authorList>
    </citation>
    <scope>NUCLEOTIDE SEQUENCE</scope>
    <source>
        <strain evidence="6">NKZ352</strain>
    </source>
</reference>
<dbReference type="Pfam" id="PF01826">
    <property type="entry name" value="TIL"/>
    <property type="match status" value="3"/>
</dbReference>
<feature type="domain" description="TIL" evidence="5">
    <location>
        <begin position="312"/>
        <end position="366"/>
    </location>
</feature>
<feature type="domain" description="TIL" evidence="5">
    <location>
        <begin position="251"/>
        <end position="303"/>
    </location>
</feature>
<comment type="caution">
    <text evidence="6">The sequence shown here is derived from an EMBL/GenBank/DDBJ whole genome shotgun (WGS) entry which is preliminary data.</text>
</comment>
<evidence type="ECO:0000256" key="3">
    <source>
        <dbReference type="ARBA" id="ARBA00023157"/>
    </source>
</evidence>
<dbReference type="InterPro" id="IPR036084">
    <property type="entry name" value="Ser_inhib-like_sf"/>
</dbReference>
<feature type="domain" description="TIL" evidence="5">
    <location>
        <begin position="85"/>
        <end position="127"/>
    </location>
</feature>
<dbReference type="PANTHER" id="PTHR23259:SF70">
    <property type="entry name" value="ACCESSORY GLAND PROTEIN ACP62F-RELATED"/>
    <property type="match status" value="1"/>
</dbReference>
<dbReference type="Gene3D" id="2.10.25.10">
    <property type="entry name" value="Laminin"/>
    <property type="match status" value="4"/>
</dbReference>
<keyword evidence="1" id="KW-0646">Protease inhibitor</keyword>
<evidence type="ECO:0000313" key="7">
    <source>
        <dbReference type="Proteomes" id="UP000835052"/>
    </source>
</evidence>
<dbReference type="SUPFAM" id="SSF57567">
    <property type="entry name" value="Serine protease inhibitors"/>
    <property type="match status" value="3"/>
</dbReference>
<dbReference type="GO" id="GO:0004867">
    <property type="term" value="F:serine-type endopeptidase inhibitor activity"/>
    <property type="evidence" value="ECO:0007669"/>
    <property type="project" value="UniProtKB-KW"/>
</dbReference>
<sequence length="431" mass="47451">MRIKASVIIFAFCIQTTSAGFCNEPNEEFYDCTGSDTCEPTCFGIPDTCNKECRVCACKSGYIRHYGICINISDCPTPRSKREVCPPNESFDACGTRCPETCAKQGPRTCVKVCHAACFCNDGYIREFEGGRVFSRKVKHQAFAELIHLFFNSSPLSSYPAKKLRRTLSRMFNMMSKITIVIFFSCLPASFCLSVPEQPPNRTEVPLPGPCERFSCRKGTVCILKKKYDDCSKNCELITACVPPTQKPKTCGQNEDLKSCGSACEPTCNQTRYSCTLLCIVNVCQCKSGFVRSHGKCIPKAECPKIVKRETCGPNETFNTCGTKCPSTCDHKGPRPCIKMCNPACECNEGYIREFEGGKCIPRRSCPRKNVGSCARVKCSPGDQCVDGKCYSGPSCLTAKCSAGFECQMVDVVCIRAPCLKVPTCVPSPRK</sequence>
<protein>
    <recommendedName>
        <fullName evidence="5">TIL domain-containing protein</fullName>
    </recommendedName>
</protein>
<dbReference type="PANTHER" id="PTHR23259">
    <property type="entry name" value="RIDDLE"/>
    <property type="match status" value="1"/>
</dbReference>
<proteinExistence type="predicted"/>
<dbReference type="AlphaFoldDB" id="A0A8S1GTM1"/>
<dbReference type="InterPro" id="IPR051368">
    <property type="entry name" value="SerProtInhib-TIL_Domain"/>
</dbReference>
<evidence type="ECO:0000259" key="5">
    <source>
        <dbReference type="Pfam" id="PF01826"/>
    </source>
</evidence>
<name>A0A8S1GTM1_9PELO</name>
<dbReference type="CDD" id="cd19941">
    <property type="entry name" value="TIL"/>
    <property type="match status" value="4"/>
</dbReference>
<feature type="chain" id="PRO_5035900863" description="TIL domain-containing protein" evidence="4">
    <location>
        <begin position="20"/>
        <end position="431"/>
    </location>
</feature>
<accession>A0A8S1GTM1</accession>
<evidence type="ECO:0000256" key="2">
    <source>
        <dbReference type="ARBA" id="ARBA00022900"/>
    </source>
</evidence>
<keyword evidence="4" id="KW-0732">Signal</keyword>
<organism evidence="6 7">
    <name type="scientific">Caenorhabditis auriculariae</name>
    <dbReference type="NCBI Taxonomy" id="2777116"/>
    <lineage>
        <taxon>Eukaryota</taxon>
        <taxon>Metazoa</taxon>
        <taxon>Ecdysozoa</taxon>
        <taxon>Nematoda</taxon>
        <taxon>Chromadorea</taxon>
        <taxon>Rhabditida</taxon>
        <taxon>Rhabditina</taxon>
        <taxon>Rhabditomorpha</taxon>
        <taxon>Rhabditoidea</taxon>
        <taxon>Rhabditidae</taxon>
        <taxon>Peloderinae</taxon>
        <taxon>Caenorhabditis</taxon>
    </lineage>
</organism>
<keyword evidence="2" id="KW-0722">Serine protease inhibitor</keyword>
<gene>
    <name evidence="6" type="ORF">CAUJ_LOCUS2734</name>
</gene>
<dbReference type="EMBL" id="CAJGYM010000005">
    <property type="protein sequence ID" value="CAD6186815.1"/>
    <property type="molecule type" value="Genomic_DNA"/>
</dbReference>
<evidence type="ECO:0000256" key="4">
    <source>
        <dbReference type="SAM" id="SignalP"/>
    </source>
</evidence>
<evidence type="ECO:0000313" key="6">
    <source>
        <dbReference type="EMBL" id="CAD6186815.1"/>
    </source>
</evidence>
<dbReference type="Proteomes" id="UP000835052">
    <property type="component" value="Unassembled WGS sequence"/>
</dbReference>